<feature type="chain" id="PRO_5044690826" evidence="1">
    <location>
        <begin position="24"/>
        <end position="191"/>
    </location>
</feature>
<protein>
    <submittedName>
        <fullName evidence="3">Uncharacterized protein</fullName>
    </submittedName>
</protein>
<organism evidence="3 5">
    <name type="scientific">Venturia inaequalis</name>
    <name type="common">Apple scab fungus</name>
    <dbReference type="NCBI Taxonomy" id="5025"/>
    <lineage>
        <taxon>Eukaryota</taxon>
        <taxon>Fungi</taxon>
        <taxon>Dikarya</taxon>
        <taxon>Ascomycota</taxon>
        <taxon>Pezizomycotina</taxon>
        <taxon>Dothideomycetes</taxon>
        <taxon>Pleosporomycetidae</taxon>
        <taxon>Venturiales</taxon>
        <taxon>Venturiaceae</taxon>
        <taxon>Venturia</taxon>
    </lineage>
</organism>
<evidence type="ECO:0000313" key="4">
    <source>
        <dbReference type="Proteomes" id="UP000447873"/>
    </source>
</evidence>
<keyword evidence="1" id="KW-0732">Signal</keyword>
<reference evidence="3 5" key="1">
    <citation type="submission" date="2019-07" db="EMBL/GenBank/DDBJ databases">
        <title>Venturia inaequalis Genome Resource.</title>
        <authorList>
            <person name="Lichtner F.J."/>
        </authorList>
    </citation>
    <scope>NUCLEOTIDE SEQUENCE [LARGE SCALE GENOMIC DNA]</scope>
    <source>
        <strain evidence="2 4">120213</strain>
        <strain evidence="3 5">DMI_063113</strain>
    </source>
</reference>
<dbReference type="AlphaFoldDB" id="A0A8H3V9P6"/>
<dbReference type="Proteomes" id="UP000447873">
    <property type="component" value="Unassembled WGS sequence"/>
</dbReference>
<evidence type="ECO:0000313" key="5">
    <source>
        <dbReference type="Proteomes" id="UP000490939"/>
    </source>
</evidence>
<accession>A0A8H3V9P6</accession>
<gene>
    <name evidence="3" type="ORF">EG327_004964</name>
    <name evidence="2" type="ORF">EG328_002123</name>
</gene>
<proteinExistence type="predicted"/>
<evidence type="ECO:0000313" key="3">
    <source>
        <dbReference type="EMBL" id="KAE9984650.1"/>
    </source>
</evidence>
<dbReference type="Proteomes" id="UP000490939">
    <property type="component" value="Unassembled WGS sequence"/>
</dbReference>
<evidence type="ECO:0000256" key="1">
    <source>
        <dbReference type="SAM" id="SignalP"/>
    </source>
</evidence>
<sequence length="191" mass="20598">MKTFFSPLVLLASLLVLFQMVIGIPLVPVTEHAVAISDHNVDTHSAFNIARDISNNGAAGIPVVTRNIEILQNKYILDNTATTKTDHTINARDLPLGTCVNAFSEGGKQGQAQRDLCTDFNRCLDFAPWASGGVRSMGFRGSTTCILYTTQDCSGNKLLLIHENSAGVNIANGAEFRLGGPWMSGQCSRAW</sequence>
<dbReference type="EMBL" id="WNWR01000290">
    <property type="protein sequence ID" value="KAE9984650.1"/>
    <property type="molecule type" value="Genomic_DNA"/>
</dbReference>
<feature type="signal peptide" evidence="1">
    <location>
        <begin position="1"/>
        <end position="23"/>
    </location>
</feature>
<evidence type="ECO:0000313" key="2">
    <source>
        <dbReference type="EMBL" id="KAE9977294.1"/>
    </source>
</evidence>
<name>A0A8H3V9P6_VENIN</name>
<comment type="caution">
    <text evidence="3">The sequence shown here is derived from an EMBL/GenBank/DDBJ whole genome shotgun (WGS) entry which is preliminary data.</text>
</comment>
<dbReference type="EMBL" id="WNWS01000156">
    <property type="protein sequence ID" value="KAE9977294.1"/>
    <property type="molecule type" value="Genomic_DNA"/>
</dbReference>
<keyword evidence="5" id="KW-1185">Reference proteome</keyword>